<evidence type="ECO:0000256" key="3">
    <source>
        <dbReference type="ARBA" id="ARBA00022448"/>
    </source>
</evidence>
<keyword evidence="5" id="KW-0812">Transmembrane</keyword>
<dbReference type="PANTHER" id="PTHR30026:SF20">
    <property type="entry name" value="OUTER MEMBRANE PROTEIN TOLC"/>
    <property type="match status" value="1"/>
</dbReference>
<accession>A0ABR6GPK0</accession>
<organism evidence="9 10">
    <name type="scientific">Roseateles terrae</name>
    <dbReference type="NCBI Taxonomy" id="431060"/>
    <lineage>
        <taxon>Bacteria</taxon>
        <taxon>Pseudomonadati</taxon>
        <taxon>Pseudomonadota</taxon>
        <taxon>Betaproteobacteria</taxon>
        <taxon>Burkholderiales</taxon>
        <taxon>Sphaerotilaceae</taxon>
        <taxon>Roseateles</taxon>
    </lineage>
</organism>
<comment type="caution">
    <text evidence="9">The sequence shown here is derived from an EMBL/GenBank/DDBJ whole genome shotgun (WGS) entry which is preliminary data.</text>
</comment>
<dbReference type="InterPro" id="IPR003423">
    <property type="entry name" value="OMP_efflux"/>
</dbReference>
<dbReference type="Pfam" id="PF02321">
    <property type="entry name" value="OEP"/>
    <property type="match status" value="1"/>
</dbReference>
<evidence type="ECO:0000256" key="7">
    <source>
        <dbReference type="ARBA" id="ARBA00023237"/>
    </source>
</evidence>
<name>A0ABR6GPK0_9BURK</name>
<dbReference type="RefSeq" id="WP_221193670.1">
    <property type="nucleotide sequence ID" value="NZ_JACHXO010000001.1"/>
</dbReference>
<keyword evidence="7" id="KW-0998">Cell outer membrane</keyword>
<keyword evidence="6" id="KW-0472">Membrane</keyword>
<dbReference type="EMBL" id="JACHXO010000001">
    <property type="protein sequence ID" value="MBB3193108.1"/>
    <property type="molecule type" value="Genomic_DNA"/>
</dbReference>
<protein>
    <submittedName>
        <fullName evidence="9">Outer membrane protein TolC</fullName>
    </submittedName>
</protein>
<reference evidence="9 10" key="1">
    <citation type="submission" date="2020-08" db="EMBL/GenBank/DDBJ databases">
        <title>Genomic Encyclopedia of Type Strains, Phase III (KMG-III): the genomes of soil and plant-associated and newly described type strains.</title>
        <authorList>
            <person name="Whitman W."/>
        </authorList>
    </citation>
    <scope>NUCLEOTIDE SEQUENCE [LARGE SCALE GENOMIC DNA]</scope>
    <source>
        <strain evidence="9 10">CECT 7247</strain>
    </source>
</reference>
<dbReference type="Gene3D" id="1.20.1600.10">
    <property type="entry name" value="Outer membrane efflux proteins (OEP)"/>
    <property type="match status" value="1"/>
</dbReference>
<comment type="subcellular location">
    <subcellularLocation>
        <location evidence="1">Cell outer membrane</location>
    </subcellularLocation>
</comment>
<evidence type="ECO:0000313" key="10">
    <source>
        <dbReference type="Proteomes" id="UP000574369"/>
    </source>
</evidence>
<dbReference type="InterPro" id="IPR051906">
    <property type="entry name" value="TolC-like"/>
</dbReference>
<feature type="region of interest" description="Disordered" evidence="8">
    <location>
        <begin position="130"/>
        <end position="149"/>
    </location>
</feature>
<keyword evidence="4" id="KW-1134">Transmembrane beta strand</keyword>
<keyword evidence="10" id="KW-1185">Reference proteome</keyword>
<proteinExistence type="inferred from homology"/>
<evidence type="ECO:0000256" key="4">
    <source>
        <dbReference type="ARBA" id="ARBA00022452"/>
    </source>
</evidence>
<gene>
    <name evidence="9" type="ORF">FHS28_000473</name>
</gene>
<comment type="similarity">
    <text evidence="2">Belongs to the outer membrane factor (OMF) (TC 1.B.17) family.</text>
</comment>
<dbReference type="PANTHER" id="PTHR30026">
    <property type="entry name" value="OUTER MEMBRANE PROTEIN TOLC"/>
    <property type="match status" value="1"/>
</dbReference>
<dbReference type="SUPFAM" id="SSF56954">
    <property type="entry name" value="Outer membrane efflux proteins (OEP)"/>
    <property type="match status" value="1"/>
</dbReference>
<evidence type="ECO:0000256" key="2">
    <source>
        <dbReference type="ARBA" id="ARBA00007613"/>
    </source>
</evidence>
<evidence type="ECO:0000256" key="6">
    <source>
        <dbReference type="ARBA" id="ARBA00023136"/>
    </source>
</evidence>
<evidence type="ECO:0000256" key="1">
    <source>
        <dbReference type="ARBA" id="ARBA00004442"/>
    </source>
</evidence>
<dbReference type="Proteomes" id="UP000574369">
    <property type="component" value="Unassembled WGS sequence"/>
</dbReference>
<evidence type="ECO:0000313" key="9">
    <source>
        <dbReference type="EMBL" id="MBB3193108.1"/>
    </source>
</evidence>
<keyword evidence="3" id="KW-0813">Transport</keyword>
<sequence>MTMETKDSMLRGPLPGRPSRVALAVMAVVAAALTGCAVAPQALTAEERQSLIQADRQTLTSQQEPIAGPISLEEAMARAIKYNLDHRVKLMEAAVAQRQLDLTRSDLLPKLTLQAGYSWRDSELASSSRSVLSGQQSLEPSTSSDRERNTADLTLSWNVLDFGVSYFGARQQADRVLVAEERRRKVLHLLMQQTAQAYWQAAGAQMLEGKIEPVLETTRRALDDSRKVEVEKLRSPLEALNYQRQLLDIVRQLEAVRDELAQAKPRLAALMNLEPGQGFTVQMPTSMQAPRITLAPASMEEAALMRRPELVEAQYNERIGVLETRKALAKLLPGLEISVGGHYDSNSFLVNRQWGDAGLRVGWNLFNVLNASNIRGMAQAQLDLARQQRLALNMAVLTQVHVARLDYQGRLRQFELTEQLNGVEQRILGYTRNAATANSQGKLEEIRASAAAMMSELRLYQTYGALQGAYSQLVATLGLDPLPQSVPGYDLKSLGEAVKASEQNWTKTMNPEGGA</sequence>
<evidence type="ECO:0000256" key="8">
    <source>
        <dbReference type="SAM" id="MobiDB-lite"/>
    </source>
</evidence>
<evidence type="ECO:0000256" key="5">
    <source>
        <dbReference type="ARBA" id="ARBA00022692"/>
    </source>
</evidence>